<organism evidence="10 11">
    <name type="scientific">Psittacicella melopsittaci</name>
    <dbReference type="NCBI Taxonomy" id="2028576"/>
    <lineage>
        <taxon>Bacteria</taxon>
        <taxon>Pseudomonadati</taxon>
        <taxon>Pseudomonadota</taxon>
        <taxon>Gammaproteobacteria</taxon>
        <taxon>Pasteurellales</taxon>
        <taxon>Psittacicellaceae</taxon>
        <taxon>Psittacicella</taxon>
    </lineage>
</organism>
<feature type="site" description="Contributes to redox potential value" evidence="7">
    <location>
        <position position="37"/>
    </location>
</feature>
<keyword evidence="2" id="KW-0813">Transport</keyword>
<evidence type="ECO:0000259" key="9">
    <source>
        <dbReference type="PROSITE" id="PS51352"/>
    </source>
</evidence>
<reference evidence="10 11" key="1">
    <citation type="submission" date="2017-08" db="EMBL/GenBank/DDBJ databases">
        <title>Reclassification of Bisgaard taxon 37 and 44.</title>
        <authorList>
            <person name="Christensen H."/>
        </authorList>
    </citation>
    <scope>NUCLEOTIDE SEQUENCE [LARGE SCALE GENOMIC DNA]</scope>
    <source>
        <strain evidence="10 11">B96_4</strain>
    </source>
</reference>
<evidence type="ECO:0000256" key="8">
    <source>
        <dbReference type="PIRSR" id="PIRSR000077-4"/>
    </source>
</evidence>
<accession>A0A3A1Y6E4</accession>
<dbReference type="EMBL" id="NRJH01000022">
    <property type="protein sequence ID" value="RIY33081.1"/>
    <property type="molecule type" value="Genomic_DNA"/>
</dbReference>
<dbReference type="PIRSF" id="PIRSF000077">
    <property type="entry name" value="Thioredoxin"/>
    <property type="match status" value="1"/>
</dbReference>
<evidence type="ECO:0000313" key="11">
    <source>
        <dbReference type="Proteomes" id="UP000266258"/>
    </source>
</evidence>
<feature type="disulfide bond" description="Redox-active" evidence="8">
    <location>
        <begin position="36"/>
        <end position="39"/>
    </location>
</feature>
<dbReference type="Gene3D" id="3.40.30.10">
    <property type="entry name" value="Glutaredoxin"/>
    <property type="match status" value="1"/>
</dbReference>
<proteinExistence type="inferred from homology"/>
<dbReference type="GO" id="GO:0005737">
    <property type="term" value="C:cytoplasm"/>
    <property type="evidence" value="ECO:0007669"/>
    <property type="project" value="TreeGrafter"/>
</dbReference>
<keyword evidence="4 8" id="KW-1015">Disulfide bond</keyword>
<dbReference type="PROSITE" id="PS51352">
    <property type="entry name" value="THIOREDOXIN_2"/>
    <property type="match status" value="1"/>
</dbReference>
<dbReference type="InterPro" id="IPR005746">
    <property type="entry name" value="Thioredoxin"/>
</dbReference>
<dbReference type="Pfam" id="PF00085">
    <property type="entry name" value="Thioredoxin"/>
    <property type="match status" value="1"/>
</dbReference>
<dbReference type="GO" id="GO:0015035">
    <property type="term" value="F:protein-disulfide reductase activity"/>
    <property type="evidence" value="ECO:0007669"/>
    <property type="project" value="InterPro"/>
</dbReference>
<keyword evidence="11" id="KW-1185">Reference proteome</keyword>
<evidence type="ECO:0000256" key="1">
    <source>
        <dbReference type="ARBA" id="ARBA00008987"/>
    </source>
</evidence>
<evidence type="ECO:0000256" key="7">
    <source>
        <dbReference type="PIRSR" id="PIRSR000077-1"/>
    </source>
</evidence>
<evidence type="ECO:0000256" key="4">
    <source>
        <dbReference type="ARBA" id="ARBA00023157"/>
    </source>
</evidence>
<dbReference type="RefSeq" id="WP_119496765.1">
    <property type="nucleotide sequence ID" value="NZ_NRJH01000022.1"/>
</dbReference>
<dbReference type="InterPro" id="IPR036249">
    <property type="entry name" value="Thioredoxin-like_sf"/>
</dbReference>
<protein>
    <recommendedName>
        <fullName evidence="6">Thioredoxin</fullName>
    </recommendedName>
</protein>
<feature type="site" description="Deprotonates C-terminal active site Cys" evidence="7">
    <location>
        <position position="30"/>
    </location>
</feature>
<dbReference type="PANTHER" id="PTHR45663:SF11">
    <property type="entry name" value="GEO12009P1"/>
    <property type="match status" value="1"/>
</dbReference>
<dbReference type="PANTHER" id="PTHR45663">
    <property type="entry name" value="GEO12009P1"/>
    <property type="match status" value="1"/>
</dbReference>
<comment type="caution">
    <text evidence="10">The sequence shown here is derived from an EMBL/GenBank/DDBJ whole genome shotgun (WGS) entry which is preliminary data.</text>
</comment>
<dbReference type="Proteomes" id="UP000266258">
    <property type="component" value="Unassembled WGS sequence"/>
</dbReference>
<keyword evidence="5 8" id="KW-0676">Redox-active center</keyword>
<evidence type="ECO:0000256" key="5">
    <source>
        <dbReference type="ARBA" id="ARBA00023284"/>
    </source>
</evidence>
<feature type="active site" description="Nucleophile" evidence="7">
    <location>
        <position position="36"/>
    </location>
</feature>
<dbReference type="OrthoDB" id="9790390at2"/>
<feature type="site" description="Contributes to redox potential value" evidence="7">
    <location>
        <position position="38"/>
    </location>
</feature>
<dbReference type="CDD" id="cd02947">
    <property type="entry name" value="TRX_family"/>
    <property type="match status" value="1"/>
</dbReference>
<comment type="similarity">
    <text evidence="1 6">Belongs to the thioredoxin family.</text>
</comment>
<dbReference type="PRINTS" id="PR00421">
    <property type="entry name" value="THIOREDOXIN"/>
</dbReference>
<evidence type="ECO:0000256" key="3">
    <source>
        <dbReference type="ARBA" id="ARBA00022982"/>
    </source>
</evidence>
<sequence>MSNFVHELTDAEFNEKVANKDANLGLVLVDFWAPWCSPCLQLAPFVEQAAEKLAGKATFYKYLVIPEEQQEARMLNGVRNIPTILLFKDGVLVDRRVGCLESNNVEELLSFVEKHL</sequence>
<evidence type="ECO:0000256" key="2">
    <source>
        <dbReference type="ARBA" id="ARBA00022448"/>
    </source>
</evidence>
<feature type="domain" description="Thioredoxin" evidence="9">
    <location>
        <begin position="1"/>
        <end position="116"/>
    </location>
</feature>
<name>A0A3A1Y6E4_9GAMM</name>
<evidence type="ECO:0000256" key="6">
    <source>
        <dbReference type="PIRNR" id="PIRNR000077"/>
    </source>
</evidence>
<feature type="active site" description="Nucleophile" evidence="7">
    <location>
        <position position="39"/>
    </location>
</feature>
<dbReference type="AlphaFoldDB" id="A0A3A1Y6E4"/>
<dbReference type="InterPro" id="IPR013766">
    <property type="entry name" value="Thioredoxin_domain"/>
</dbReference>
<gene>
    <name evidence="10" type="ORF">CJP74_02850</name>
</gene>
<dbReference type="SUPFAM" id="SSF52833">
    <property type="entry name" value="Thioredoxin-like"/>
    <property type="match status" value="1"/>
</dbReference>
<evidence type="ECO:0000313" key="10">
    <source>
        <dbReference type="EMBL" id="RIY33081.1"/>
    </source>
</evidence>
<keyword evidence="3" id="KW-0249">Electron transport</keyword>